<evidence type="ECO:0000313" key="4">
    <source>
        <dbReference type="Proteomes" id="UP000694404"/>
    </source>
</evidence>
<evidence type="ECO:0000256" key="1">
    <source>
        <dbReference type="ARBA" id="ARBA00023157"/>
    </source>
</evidence>
<reference evidence="3" key="2">
    <citation type="submission" date="2025-09" db="UniProtKB">
        <authorList>
            <consortium name="Ensembl"/>
        </authorList>
    </citation>
    <scope>IDENTIFICATION</scope>
</reference>
<dbReference type="PANTHER" id="PTHR11738">
    <property type="entry name" value="MHC CLASS I NK CELL RECEPTOR"/>
    <property type="match status" value="1"/>
</dbReference>
<dbReference type="Gene3D" id="2.60.40.10">
    <property type="entry name" value="Immunoglobulins"/>
    <property type="match status" value="1"/>
</dbReference>
<dbReference type="GeneTree" id="ENSGT01150000286974"/>
<proteinExistence type="predicted"/>
<dbReference type="InterPro" id="IPR036179">
    <property type="entry name" value="Ig-like_dom_sf"/>
</dbReference>
<dbReference type="Ensembl" id="ENSCABT00000016095.1">
    <property type="protein sequence ID" value="ENSCABP00000014690.1"/>
    <property type="gene ID" value="ENSCABG00000010930.1"/>
</dbReference>
<protein>
    <submittedName>
        <fullName evidence="3">Uncharacterized protein</fullName>
    </submittedName>
</protein>
<dbReference type="InterPro" id="IPR050412">
    <property type="entry name" value="Ig-like_Receptors_ImmuneReg"/>
</dbReference>
<evidence type="ECO:0000313" key="3">
    <source>
        <dbReference type="Ensembl" id="ENSCABP00000014690.1"/>
    </source>
</evidence>
<organism evidence="3 4">
    <name type="scientific">Chelonoidis abingdonii</name>
    <name type="common">Abingdon island giant tortoise</name>
    <name type="synonym">Testudo abingdonii</name>
    <dbReference type="NCBI Taxonomy" id="106734"/>
    <lineage>
        <taxon>Eukaryota</taxon>
        <taxon>Metazoa</taxon>
        <taxon>Chordata</taxon>
        <taxon>Craniata</taxon>
        <taxon>Vertebrata</taxon>
        <taxon>Euteleostomi</taxon>
        <taxon>Archelosauria</taxon>
        <taxon>Testudinata</taxon>
        <taxon>Testudines</taxon>
        <taxon>Cryptodira</taxon>
        <taxon>Durocryptodira</taxon>
        <taxon>Testudinoidea</taxon>
        <taxon>Testudinidae</taxon>
        <taxon>Chelonoidis</taxon>
    </lineage>
</organism>
<dbReference type="Proteomes" id="UP000694404">
    <property type="component" value="Unplaced"/>
</dbReference>
<reference evidence="3" key="1">
    <citation type="submission" date="2025-08" db="UniProtKB">
        <authorList>
            <consortium name="Ensembl"/>
        </authorList>
    </citation>
    <scope>IDENTIFICATION</scope>
</reference>
<evidence type="ECO:0000256" key="2">
    <source>
        <dbReference type="SAM" id="MobiDB-lite"/>
    </source>
</evidence>
<accession>A0A8C0GYV9</accession>
<dbReference type="AlphaFoldDB" id="A0A8C0GYV9"/>
<dbReference type="PANTHER" id="PTHR11738:SF186">
    <property type="entry name" value="OSTEOCLAST-ASSOCIATED IMMUNOGLOBULIN-LIKE RECEPTOR"/>
    <property type="match status" value="1"/>
</dbReference>
<dbReference type="SUPFAM" id="SSF48726">
    <property type="entry name" value="Immunoglobulin"/>
    <property type="match status" value="1"/>
</dbReference>
<feature type="region of interest" description="Disordered" evidence="2">
    <location>
        <begin position="130"/>
        <end position="160"/>
    </location>
</feature>
<name>A0A8C0GYV9_CHEAB</name>
<dbReference type="GO" id="GO:0002764">
    <property type="term" value="P:immune response-regulating signaling pathway"/>
    <property type="evidence" value="ECO:0007669"/>
    <property type="project" value="TreeGrafter"/>
</dbReference>
<dbReference type="InterPro" id="IPR013783">
    <property type="entry name" value="Ig-like_fold"/>
</dbReference>
<keyword evidence="1" id="KW-1015">Disulfide bond</keyword>
<sequence length="160" mass="17484">QSPHPPVQGDFDKPVKCLKPLRLIVIKGSLPKPSISVSPGGVIPVRGNVTIRCRHQRLGMRFLLYKDGDGDYLTNTDPAGSEAEFPITSARREHGGGPPFYEPGSSCVVKRISPGDKLLPLGGLRCQYNPPAPKHPCLEDPPRLLPTRRSHPRIEHLPPA</sequence>
<keyword evidence="4" id="KW-1185">Reference proteome</keyword>